<evidence type="ECO:0000313" key="1">
    <source>
        <dbReference type="EMBL" id="KAI5658215.1"/>
    </source>
</evidence>
<sequence>MPGPVQGGHPGCPLVTPRLNPLPPCFLPFLKVPFLIYPSVTHSALTRRCHHSAPFVCSVTVHLLCLGHLFGLISTVGFYRGGVIRFFLQQVVSEPRFSSSAPASVNNLSNLRSSSDPFYYYCFCSACRRAFTVLELFCFRLFFSKMKTQAWLESVRFQSIRNLGRVKFLKKNYHLAFD</sequence>
<accession>A0ACC0ACV6</accession>
<dbReference type="Proteomes" id="UP001060085">
    <property type="component" value="Linkage Group LG06"/>
</dbReference>
<keyword evidence="2" id="KW-1185">Reference proteome</keyword>
<comment type="caution">
    <text evidence="1">The sequence shown here is derived from an EMBL/GenBank/DDBJ whole genome shotgun (WGS) entry which is preliminary data.</text>
</comment>
<name>A0ACC0ACV6_CATRO</name>
<dbReference type="EMBL" id="CM044706">
    <property type="protein sequence ID" value="KAI5658215.1"/>
    <property type="molecule type" value="Genomic_DNA"/>
</dbReference>
<organism evidence="1 2">
    <name type="scientific">Catharanthus roseus</name>
    <name type="common">Madagascar periwinkle</name>
    <name type="synonym">Vinca rosea</name>
    <dbReference type="NCBI Taxonomy" id="4058"/>
    <lineage>
        <taxon>Eukaryota</taxon>
        <taxon>Viridiplantae</taxon>
        <taxon>Streptophyta</taxon>
        <taxon>Embryophyta</taxon>
        <taxon>Tracheophyta</taxon>
        <taxon>Spermatophyta</taxon>
        <taxon>Magnoliopsida</taxon>
        <taxon>eudicotyledons</taxon>
        <taxon>Gunneridae</taxon>
        <taxon>Pentapetalae</taxon>
        <taxon>asterids</taxon>
        <taxon>lamiids</taxon>
        <taxon>Gentianales</taxon>
        <taxon>Apocynaceae</taxon>
        <taxon>Rauvolfioideae</taxon>
        <taxon>Vinceae</taxon>
        <taxon>Catharanthinae</taxon>
        <taxon>Catharanthus</taxon>
    </lineage>
</organism>
<gene>
    <name evidence="1" type="ORF">M9H77_27008</name>
</gene>
<proteinExistence type="predicted"/>
<evidence type="ECO:0000313" key="2">
    <source>
        <dbReference type="Proteomes" id="UP001060085"/>
    </source>
</evidence>
<protein>
    <submittedName>
        <fullName evidence="1">Uncharacterized protein</fullName>
    </submittedName>
</protein>
<reference evidence="2" key="1">
    <citation type="journal article" date="2023" name="Nat. Plants">
        <title>Single-cell RNA sequencing provides a high-resolution roadmap for understanding the multicellular compartmentation of specialized metabolism.</title>
        <authorList>
            <person name="Sun S."/>
            <person name="Shen X."/>
            <person name="Li Y."/>
            <person name="Li Y."/>
            <person name="Wang S."/>
            <person name="Li R."/>
            <person name="Zhang H."/>
            <person name="Shen G."/>
            <person name="Guo B."/>
            <person name="Wei J."/>
            <person name="Xu J."/>
            <person name="St-Pierre B."/>
            <person name="Chen S."/>
            <person name="Sun C."/>
        </authorList>
    </citation>
    <scope>NUCLEOTIDE SEQUENCE [LARGE SCALE GENOMIC DNA]</scope>
</reference>